<gene>
    <name evidence="1" type="ORF">CR513_55587</name>
</gene>
<accession>A0A371EI51</accession>
<dbReference type="OrthoDB" id="1451155at2759"/>
<feature type="non-terminal residue" evidence="1">
    <location>
        <position position="1"/>
    </location>
</feature>
<dbReference type="Proteomes" id="UP000257109">
    <property type="component" value="Unassembled WGS sequence"/>
</dbReference>
<evidence type="ECO:0000313" key="2">
    <source>
        <dbReference type="Proteomes" id="UP000257109"/>
    </source>
</evidence>
<dbReference type="AlphaFoldDB" id="A0A371EI51"/>
<name>A0A371EI51_MUCPR</name>
<dbReference type="EMBL" id="QJKJ01013759">
    <property type="protein sequence ID" value="RDX65730.1"/>
    <property type="molecule type" value="Genomic_DNA"/>
</dbReference>
<evidence type="ECO:0000313" key="1">
    <source>
        <dbReference type="EMBL" id="RDX65730.1"/>
    </source>
</evidence>
<sequence>MIQLSRRYYNEVYDDILNATNGKASRLRILQMNRAFCAGKYKKILAAPNPTSQSRQVVSVMQISLTEGKEVYRLRSQVEIGGHTKRLGNLAALLPRGPVPPSAPSPDIN</sequence>
<comment type="caution">
    <text evidence="1">The sequence shown here is derived from an EMBL/GenBank/DDBJ whole genome shotgun (WGS) entry which is preliminary data.</text>
</comment>
<protein>
    <submittedName>
        <fullName evidence="1">Uncharacterized protein</fullName>
    </submittedName>
</protein>
<organism evidence="1 2">
    <name type="scientific">Mucuna pruriens</name>
    <name type="common">Velvet bean</name>
    <name type="synonym">Dolichos pruriens</name>
    <dbReference type="NCBI Taxonomy" id="157652"/>
    <lineage>
        <taxon>Eukaryota</taxon>
        <taxon>Viridiplantae</taxon>
        <taxon>Streptophyta</taxon>
        <taxon>Embryophyta</taxon>
        <taxon>Tracheophyta</taxon>
        <taxon>Spermatophyta</taxon>
        <taxon>Magnoliopsida</taxon>
        <taxon>eudicotyledons</taxon>
        <taxon>Gunneridae</taxon>
        <taxon>Pentapetalae</taxon>
        <taxon>rosids</taxon>
        <taxon>fabids</taxon>
        <taxon>Fabales</taxon>
        <taxon>Fabaceae</taxon>
        <taxon>Papilionoideae</taxon>
        <taxon>50 kb inversion clade</taxon>
        <taxon>NPAAA clade</taxon>
        <taxon>indigoferoid/millettioid clade</taxon>
        <taxon>Phaseoleae</taxon>
        <taxon>Mucuna</taxon>
    </lineage>
</organism>
<proteinExistence type="predicted"/>
<keyword evidence="2" id="KW-1185">Reference proteome</keyword>
<reference evidence="1" key="1">
    <citation type="submission" date="2018-05" db="EMBL/GenBank/DDBJ databases">
        <title>Draft genome of Mucuna pruriens seed.</title>
        <authorList>
            <person name="Nnadi N.E."/>
            <person name="Vos R."/>
            <person name="Hasami M.H."/>
            <person name="Devisetty U.K."/>
            <person name="Aguiy J.C."/>
        </authorList>
    </citation>
    <scope>NUCLEOTIDE SEQUENCE [LARGE SCALE GENOMIC DNA]</scope>
    <source>
        <strain evidence="1">JCA_2017</strain>
    </source>
</reference>